<keyword evidence="1" id="KW-0378">Hydrolase</keyword>
<dbReference type="KEGG" id="sgp:SpiGrapes_2956"/>
<organism evidence="1 2">
    <name type="scientific">Sphaerochaeta pleomorpha (strain ATCC BAA-1885 / DSM 22778 / Grapes)</name>
    <dbReference type="NCBI Taxonomy" id="158190"/>
    <lineage>
        <taxon>Bacteria</taxon>
        <taxon>Pseudomonadati</taxon>
        <taxon>Spirochaetota</taxon>
        <taxon>Spirochaetia</taxon>
        <taxon>Spirochaetales</taxon>
        <taxon>Sphaerochaetaceae</taxon>
        <taxon>Sphaerochaeta</taxon>
    </lineage>
</organism>
<dbReference type="EMBL" id="CP003155">
    <property type="protein sequence ID" value="AEV30706.1"/>
    <property type="molecule type" value="Genomic_DNA"/>
</dbReference>
<gene>
    <name evidence="1" type="ordered locus">SpiGrapes_2956</name>
</gene>
<reference evidence="1 2" key="1">
    <citation type="submission" date="2011-11" db="EMBL/GenBank/DDBJ databases">
        <title>Complete sequence of Spirochaeta sp. grapes.</title>
        <authorList>
            <consortium name="US DOE Joint Genome Institute"/>
            <person name="Lucas S."/>
            <person name="Han J."/>
            <person name="Lapidus A."/>
            <person name="Cheng J.-F."/>
            <person name="Goodwin L."/>
            <person name="Pitluck S."/>
            <person name="Peters L."/>
            <person name="Ovchinnikova G."/>
            <person name="Munk A.C."/>
            <person name="Detter J.C."/>
            <person name="Han C."/>
            <person name="Tapia R."/>
            <person name="Land M."/>
            <person name="Hauser L."/>
            <person name="Kyrpides N."/>
            <person name="Ivanova N."/>
            <person name="Pagani I."/>
            <person name="Ritalahtilisa K."/>
            <person name="Loeffler F."/>
            <person name="Woyke T."/>
        </authorList>
    </citation>
    <scope>NUCLEOTIDE SEQUENCE [LARGE SCALE GENOMIC DNA]</scope>
    <source>
        <strain evidence="2">ATCC BAA-1885 / DSM 22778 / Grapes</strain>
    </source>
</reference>
<protein>
    <submittedName>
        <fullName evidence="1">Putative HD superfamily hydrolase</fullName>
    </submittedName>
</protein>
<sequence length="183" mass="20380">MFTREEALSLLRKYNASEALVTHAFCVEATMREFARLQGEDTDYWALVGLLHDVDYGSFPEEHCTKAPELLKEIGADENFIHAVCSHGWGLCSNIEPTLFMEKVLYTIDELTGLVYATALMRPERMQGMSVKSVKKKWASKGFAAGVNRDLITKGADMIDMEIPAIIQITIDAMTGVQSQIGL</sequence>
<accession>G8QXR2</accession>
<evidence type="ECO:0000313" key="1">
    <source>
        <dbReference type="EMBL" id="AEV30706.1"/>
    </source>
</evidence>
<dbReference type="Gene3D" id="1.10.3210.10">
    <property type="entry name" value="Hypothetical protein af1432"/>
    <property type="match status" value="1"/>
</dbReference>
<dbReference type="RefSeq" id="WP_014271545.1">
    <property type="nucleotide sequence ID" value="NC_016633.1"/>
</dbReference>
<dbReference type="PANTHER" id="PTHR38659">
    <property type="entry name" value="METAL-DEPENDENT PHOSPHOHYDROLASE"/>
    <property type="match status" value="1"/>
</dbReference>
<proteinExistence type="predicted"/>
<dbReference type="OrthoDB" id="9801160at2"/>
<dbReference type="GO" id="GO:0016787">
    <property type="term" value="F:hydrolase activity"/>
    <property type="evidence" value="ECO:0007669"/>
    <property type="project" value="UniProtKB-KW"/>
</dbReference>
<dbReference type="eggNOG" id="COG2316">
    <property type="taxonomic scope" value="Bacteria"/>
</dbReference>
<keyword evidence="2" id="KW-1185">Reference proteome</keyword>
<dbReference type="HOGENOM" id="CLU_090635_1_1_12"/>
<name>G8QXR2_SPHPG</name>
<dbReference type="AlphaFoldDB" id="G8QXR2"/>
<dbReference type="SUPFAM" id="SSF109604">
    <property type="entry name" value="HD-domain/PDEase-like"/>
    <property type="match status" value="1"/>
</dbReference>
<dbReference type="Proteomes" id="UP000005632">
    <property type="component" value="Chromosome"/>
</dbReference>
<dbReference type="PANTHER" id="PTHR38659:SF2">
    <property type="entry name" value="HDIG DOMAIN PROTEIN"/>
    <property type="match status" value="1"/>
</dbReference>
<evidence type="ECO:0000313" key="2">
    <source>
        <dbReference type="Proteomes" id="UP000005632"/>
    </source>
</evidence>